<sequence>MRHVMIVIDCSRFMTSKAMPPSRFVVVMKALQSFLERFFEQNPIAQIGLITCKDRKAERMTMMTGNIRVLKESLNSLTEAFCGGDFSLQNALQLACANLKGMPGHVSREVVIVMAALSSIDPGNIFSTIESMKRMNIRCSAIGLSAEMFICKEMAKATKGEYSVALDPDHLQLLFSKHTLPPSSAKSSECNAIHVGFPHHELIKTRSFCVCHPDSKPVSSRGFICTQCGARHCSIPAECPVCKLTLVAAPQLARAFRHLQPLAAFQQIDVARGQCYACETRLASEGFRCEKCRSVFCLDCDTLLHESLHVCPGSVYNPPVSKLKKNYDQEFDRFLRSAKTIMDHLDSSEKIILSPMRKQLRRFHKESNSFDVYFKSQSYWKFFYKGLIDHCDDMMDCFRFDDLRDVDSVVDSHDLPDELISFVTQQLMEWRDLFKDVEWLKTFRELTRKVEILQQRRQEEAERLSLLKSIRHEFDASNLDVQNFTKFSQAPSNISNSIINAIEESEKTQKPSDGLKNVPMLSKRLSVKRWYREHYDPSSHGVSDNESDDDNSSDDENSSLSVDSANSNIEKSEDFSSDEADNDNDFQAFFNENT</sequence>
<dbReference type="SMART" id="SM00327">
    <property type="entry name" value="VWA"/>
    <property type="match status" value="1"/>
</dbReference>
<evidence type="ECO:0000256" key="5">
    <source>
        <dbReference type="ARBA" id="ARBA00022771"/>
    </source>
</evidence>
<feature type="region of interest" description="Disordered" evidence="11">
    <location>
        <begin position="535"/>
        <end position="594"/>
    </location>
</feature>
<keyword evidence="3" id="KW-0479">Metal-binding</keyword>
<dbReference type="SUPFAM" id="SSF53300">
    <property type="entry name" value="vWA-like"/>
    <property type="match status" value="1"/>
</dbReference>
<keyword evidence="7" id="KW-0805">Transcription regulation</keyword>
<gene>
    <name evidence="13" type="ORF">GCK72_009589</name>
</gene>
<dbReference type="GeneID" id="9818493"/>
<evidence type="ECO:0000256" key="6">
    <source>
        <dbReference type="ARBA" id="ARBA00022833"/>
    </source>
</evidence>
<dbReference type="Proteomes" id="UP000483820">
    <property type="component" value="Chromosome III"/>
</dbReference>
<dbReference type="CTD" id="9818493"/>
<feature type="compositionally biased region" description="Acidic residues" evidence="11">
    <location>
        <begin position="545"/>
        <end position="557"/>
    </location>
</feature>
<evidence type="ECO:0000256" key="9">
    <source>
        <dbReference type="ARBA" id="ARBA00023204"/>
    </source>
</evidence>
<dbReference type="GO" id="GO:0006289">
    <property type="term" value="P:nucleotide-excision repair"/>
    <property type="evidence" value="ECO:0007669"/>
    <property type="project" value="InterPro"/>
</dbReference>
<dbReference type="Gene3D" id="3.30.40.10">
    <property type="entry name" value="Zinc/RING finger domain, C3HC4 (zinc finger)"/>
    <property type="match status" value="1"/>
</dbReference>
<dbReference type="EMBL" id="WUAV01000003">
    <property type="protein sequence ID" value="KAF1761333.1"/>
    <property type="molecule type" value="Genomic_DNA"/>
</dbReference>
<keyword evidence="9" id="KW-0234">DNA repair</keyword>
<comment type="similarity">
    <text evidence="2">Belongs to the GTF2H2 family.</text>
</comment>
<dbReference type="SUPFAM" id="SSF57889">
    <property type="entry name" value="Cysteine-rich domain"/>
    <property type="match status" value="1"/>
</dbReference>
<keyword evidence="8" id="KW-0804">Transcription</keyword>
<dbReference type="InterPro" id="IPR013087">
    <property type="entry name" value="Znf_C2H2_type"/>
</dbReference>
<dbReference type="SMART" id="SM01047">
    <property type="entry name" value="C1_4"/>
    <property type="match status" value="1"/>
</dbReference>
<feature type="compositionally biased region" description="Acidic residues" evidence="11">
    <location>
        <begin position="575"/>
        <end position="584"/>
    </location>
</feature>
<evidence type="ECO:0000256" key="7">
    <source>
        <dbReference type="ARBA" id="ARBA00023015"/>
    </source>
</evidence>
<evidence type="ECO:0000256" key="4">
    <source>
        <dbReference type="ARBA" id="ARBA00022763"/>
    </source>
</evidence>
<dbReference type="InterPro" id="IPR007198">
    <property type="entry name" value="Ssl1-like"/>
</dbReference>
<feature type="domain" description="VWFA" evidence="12">
    <location>
        <begin position="3"/>
        <end position="145"/>
    </location>
</feature>
<dbReference type="GO" id="GO:0005675">
    <property type="term" value="C:transcription factor TFIIH holo complex"/>
    <property type="evidence" value="ECO:0007669"/>
    <property type="project" value="TreeGrafter"/>
</dbReference>
<evidence type="ECO:0000259" key="12">
    <source>
        <dbReference type="PROSITE" id="PS50234"/>
    </source>
</evidence>
<proteinExistence type="inferred from homology"/>
<dbReference type="GO" id="GO:0006351">
    <property type="term" value="P:DNA-templated transcription"/>
    <property type="evidence" value="ECO:0007669"/>
    <property type="project" value="InterPro"/>
</dbReference>
<dbReference type="InterPro" id="IPR013083">
    <property type="entry name" value="Znf_RING/FYVE/PHD"/>
</dbReference>
<reference evidence="13 14" key="1">
    <citation type="submission" date="2019-12" db="EMBL/GenBank/DDBJ databases">
        <title>Chromosome-level assembly of the Caenorhabditis remanei genome.</title>
        <authorList>
            <person name="Teterina A.A."/>
            <person name="Willis J.H."/>
            <person name="Phillips P.C."/>
        </authorList>
    </citation>
    <scope>NUCLEOTIDE SEQUENCE [LARGE SCALE GENOMIC DNA]</scope>
    <source>
        <strain evidence="13 14">PX506</strain>
        <tissue evidence="13">Whole organism</tissue>
    </source>
</reference>
<dbReference type="RefSeq" id="XP_003113003.2">
    <property type="nucleotide sequence ID" value="XM_003112955.2"/>
</dbReference>
<evidence type="ECO:0000313" key="13">
    <source>
        <dbReference type="EMBL" id="KAF1761333.1"/>
    </source>
</evidence>
<evidence type="ECO:0000256" key="10">
    <source>
        <dbReference type="ARBA" id="ARBA00023242"/>
    </source>
</evidence>
<dbReference type="InterPro" id="IPR012170">
    <property type="entry name" value="TFIIH_SSL1/p44"/>
</dbReference>
<protein>
    <recommendedName>
        <fullName evidence="12">VWFA domain-containing protein</fullName>
    </recommendedName>
</protein>
<dbReference type="Pfam" id="PF04056">
    <property type="entry name" value="Ssl1"/>
    <property type="match status" value="1"/>
</dbReference>
<dbReference type="KEGG" id="crq:GCK72_009589"/>
<organism evidence="13 14">
    <name type="scientific">Caenorhabditis remanei</name>
    <name type="common">Caenorhabditis vulgaris</name>
    <dbReference type="NCBI Taxonomy" id="31234"/>
    <lineage>
        <taxon>Eukaryota</taxon>
        <taxon>Metazoa</taxon>
        <taxon>Ecdysozoa</taxon>
        <taxon>Nematoda</taxon>
        <taxon>Chromadorea</taxon>
        <taxon>Rhabditida</taxon>
        <taxon>Rhabditina</taxon>
        <taxon>Rhabditomorpha</taxon>
        <taxon>Rhabditoidea</taxon>
        <taxon>Rhabditidae</taxon>
        <taxon>Peloderinae</taxon>
        <taxon>Caenorhabditis</taxon>
    </lineage>
</organism>
<evidence type="ECO:0000256" key="11">
    <source>
        <dbReference type="SAM" id="MobiDB-lite"/>
    </source>
</evidence>
<accession>A0A6A5H495</accession>
<dbReference type="GO" id="GO:0006357">
    <property type="term" value="P:regulation of transcription by RNA polymerase II"/>
    <property type="evidence" value="ECO:0007669"/>
    <property type="project" value="TreeGrafter"/>
</dbReference>
<comment type="subcellular location">
    <subcellularLocation>
        <location evidence="1">Nucleus</location>
    </subcellularLocation>
</comment>
<evidence type="ECO:0000256" key="1">
    <source>
        <dbReference type="ARBA" id="ARBA00004123"/>
    </source>
</evidence>
<evidence type="ECO:0000256" key="2">
    <source>
        <dbReference type="ARBA" id="ARBA00006092"/>
    </source>
</evidence>
<dbReference type="Pfam" id="PF07975">
    <property type="entry name" value="C1_4"/>
    <property type="match status" value="1"/>
</dbReference>
<dbReference type="InterPro" id="IPR004595">
    <property type="entry name" value="TFIIH_C1-like_dom"/>
</dbReference>
<dbReference type="CDD" id="cd01453">
    <property type="entry name" value="vWA_transcription_factor_IIH_type"/>
    <property type="match status" value="1"/>
</dbReference>
<dbReference type="GO" id="GO:0000439">
    <property type="term" value="C:transcription factor TFIIH core complex"/>
    <property type="evidence" value="ECO:0007669"/>
    <property type="project" value="InterPro"/>
</dbReference>
<dbReference type="FunFam" id="3.40.50.410:FF:000015">
    <property type="entry name" value="General transcription factor IIH subunit 2"/>
    <property type="match status" value="1"/>
</dbReference>
<dbReference type="PROSITE" id="PS50234">
    <property type="entry name" value="VWFA"/>
    <property type="match status" value="1"/>
</dbReference>
<comment type="caution">
    <text evidence="13">The sequence shown here is derived from an EMBL/GenBank/DDBJ whole genome shotgun (WGS) entry which is preliminary data.</text>
</comment>
<dbReference type="InterPro" id="IPR046349">
    <property type="entry name" value="C1-like_sf"/>
</dbReference>
<dbReference type="PROSITE" id="PS00028">
    <property type="entry name" value="ZINC_FINGER_C2H2_1"/>
    <property type="match status" value="1"/>
</dbReference>
<dbReference type="InterPro" id="IPR002035">
    <property type="entry name" value="VWF_A"/>
</dbReference>
<keyword evidence="4" id="KW-0227">DNA damage</keyword>
<keyword evidence="6" id="KW-0862">Zinc</keyword>
<evidence type="ECO:0000256" key="3">
    <source>
        <dbReference type="ARBA" id="ARBA00022723"/>
    </source>
</evidence>
<keyword evidence="10" id="KW-0539">Nucleus</keyword>
<dbReference type="NCBIfam" id="TIGR00622">
    <property type="entry name" value="ssl1"/>
    <property type="match status" value="1"/>
</dbReference>
<evidence type="ECO:0000313" key="14">
    <source>
        <dbReference type="Proteomes" id="UP000483820"/>
    </source>
</evidence>
<dbReference type="Gene3D" id="3.40.50.410">
    <property type="entry name" value="von Willebrand factor, type A domain"/>
    <property type="match status" value="1"/>
</dbReference>
<dbReference type="PANTHER" id="PTHR12695:SF2">
    <property type="entry name" value="GENERAL TRANSCRIPTION FACTOR IIH SUBUNIT 2-RELATED"/>
    <property type="match status" value="1"/>
</dbReference>
<keyword evidence="5" id="KW-0863">Zinc-finger</keyword>
<evidence type="ECO:0000256" key="8">
    <source>
        <dbReference type="ARBA" id="ARBA00023163"/>
    </source>
</evidence>
<dbReference type="InterPro" id="IPR036465">
    <property type="entry name" value="vWFA_dom_sf"/>
</dbReference>
<dbReference type="PANTHER" id="PTHR12695">
    <property type="entry name" value="GENERAL TRANSCRIPTION FACTOR IIH SUBUNIT 2"/>
    <property type="match status" value="1"/>
</dbReference>
<dbReference type="GO" id="GO:0008270">
    <property type="term" value="F:zinc ion binding"/>
    <property type="evidence" value="ECO:0007669"/>
    <property type="project" value="UniProtKB-KW"/>
</dbReference>
<name>A0A6A5H495_CAERE</name>
<dbReference type="AlphaFoldDB" id="A0A6A5H495"/>